<gene>
    <name evidence="2" type="ORF">DMB68_20215</name>
</gene>
<protein>
    <recommendedName>
        <fullName evidence="4">Lipoprotein</fullName>
    </recommendedName>
</protein>
<dbReference type="Proteomes" id="UP000247681">
    <property type="component" value="Unassembled WGS sequence"/>
</dbReference>
<accession>A0A2V4BZS7</accession>
<evidence type="ECO:0000313" key="2">
    <source>
        <dbReference type="EMBL" id="PXY43373.1"/>
    </source>
</evidence>
<evidence type="ECO:0008006" key="4">
    <source>
        <dbReference type="Google" id="ProtNLM"/>
    </source>
</evidence>
<dbReference type="EMBL" id="QJHL01000006">
    <property type="protein sequence ID" value="PXY43373.1"/>
    <property type="molecule type" value="Genomic_DNA"/>
</dbReference>
<proteinExistence type="predicted"/>
<keyword evidence="3" id="KW-1185">Reference proteome</keyword>
<dbReference type="PROSITE" id="PS51257">
    <property type="entry name" value="PROKAR_LIPOPROTEIN"/>
    <property type="match status" value="1"/>
</dbReference>
<dbReference type="OrthoDB" id="1489643at2"/>
<comment type="caution">
    <text evidence="2">The sequence shown here is derived from an EMBL/GenBank/DDBJ whole genome shotgun (WGS) entry which is preliminary data.</text>
</comment>
<feature type="chain" id="PRO_5016103033" description="Lipoprotein" evidence="1">
    <location>
        <begin position="22"/>
        <end position="393"/>
    </location>
</feature>
<keyword evidence="1" id="KW-0732">Signal</keyword>
<organism evidence="2 3">
    <name type="scientific">Flavobacterium hydrophilum</name>
    <dbReference type="NCBI Taxonomy" id="2211445"/>
    <lineage>
        <taxon>Bacteria</taxon>
        <taxon>Pseudomonadati</taxon>
        <taxon>Bacteroidota</taxon>
        <taxon>Flavobacteriia</taxon>
        <taxon>Flavobacteriales</taxon>
        <taxon>Flavobacteriaceae</taxon>
        <taxon>Flavobacterium</taxon>
    </lineage>
</organism>
<reference evidence="2 3" key="1">
    <citation type="submission" date="2018-05" db="EMBL/GenBank/DDBJ databases">
        <title>Flavobacterium sp. strain IMCC34758, incomplete genome.</title>
        <authorList>
            <person name="Joung Y."/>
        </authorList>
    </citation>
    <scope>NUCLEOTIDE SEQUENCE [LARGE SCALE GENOMIC DNA]</scope>
    <source>
        <strain evidence="2 3">IMCC34758</strain>
    </source>
</reference>
<dbReference type="AlphaFoldDB" id="A0A2V4BZS7"/>
<evidence type="ECO:0000256" key="1">
    <source>
        <dbReference type="SAM" id="SignalP"/>
    </source>
</evidence>
<evidence type="ECO:0000313" key="3">
    <source>
        <dbReference type="Proteomes" id="UP000247681"/>
    </source>
</evidence>
<sequence>MQKITLLVSILLLALSCGVKTTQSLISDGNYDAAINRAVEALKTNKDSKGKQDYVYLLEEAFAKAKDRDLRNLEMMQKEKNPANLELIYNTYVQLNNRQEKIRPILPIRLLKQGKDAQFVFDNYSDQIVSSKNALSKFLYENAQVLLKSSNKLDARKAYDDLGYIESINPNYKNVKKLMGDAQFKGTDFVNVYAVNETNIIIPKQLQNDLLDLSTYGLNDKWTIYHNARQKNVNYDYGLILNFREIFISPEQIKEKEFIKEKEIKDGVKTLLDSKGKPVKDSLGRPIKVDNFKKIKIRIFEFRQFKACQVTAKVDYVDLKSNQLLQSFPLASEYVFENVYATYRGDRNACDENYLGYFNKRAVPFPNNEQMVFDTGEDLKAKFKNIIVRNRFK</sequence>
<name>A0A2V4BZS7_9FLAO</name>
<dbReference type="RefSeq" id="WP_110348450.1">
    <property type="nucleotide sequence ID" value="NZ_QJHL01000006.1"/>
</dbReference>
<feature type="signal peptide" evidence="1">
    <location>
        <begin position="1"/>
        <end position="21"/>
    </location>
</feature>